<gene>
    <name evidence="9" type="primary">pyrF</name>
    <name evidence="13" type="ORF">SAMN05216238_104228</name>
</gene>
<dbReference type="EMBL" id="FOMR01000004">
    <property type="protein sequence ID" value="SFD82011.1"/>
    <property type="molecule type" value="Genomic_DNA"/>
</dbReference>
<dbReference type="AlphaFoldDB" id="A0A1I1VG06"/>
<dbReference type="STRING" id="640948.SAMN05216238_104228"/>
<dbReference type="GO" id="GO:0004590">
    <property type="term" value="F:orotidine-5'-phosphate decarboxylase activity"/>
    <property type="evidence" value="ECO:0007669"/>
    <property type="project" value="UniProtKB-UniRule"/>
</dbReference>
<keyword evidence="14" id="KW-1185">Reference proteome</keyword>
<feature type="binding site" evidence="9">
    <location>
        <begin position="59"/>
        <end position="68"/>
    </location>
    <ligand>
        <name>substrate</name>
    </ligand>
</feature>
<keyword evidence="5 9" id="KW-0665">Pyrimidine biosynthesis</keyword>
<evidence type="ECO:0000256" key="1">
    <source>
        <dbReference type="ARBA" id="ARBA00002356"/>
    </source>
</evidence>
<evidence type="ECO:0000313" key="13">
    <source>
        <dbReference type="EMBL" id="SFD82011.1"/>
    </source>
</evidence>
<evidence type="ECO:0000256" key="3">
    <source>
        <dbReference type="ARBA" id="ARBA00011738"/>
    </source>
</evidence>
<evidence type="ECO:0000259" key="12">
    <source>
        <dbReference type="SMART" id="SM00934"/>
    </source>
</evidence>
<evidence type="ECO:0000256" key="8">
    <source>
        <dbReference type="ARBA" id="ARBA00061012"/>
    </source>
</evidence>
<dbReference type="SMART" id="SM00934">
    <property type="entry name" value="OMPdecase"/>
    <property type="match status" value="1"/>
</dbReference>
<dbReference type="InterPro" id="IPR013785">
    <property type="entry name" value="Aldolase_TIM"/>
</dbReference>
<evidence type="ECO:0000313" key="14">
    <source>
        <dbReference type="Proteomes" id="UP000199474"/>
    </source>
</evidence>
<feature type="domain" description="Orotidine 5'-phosphate decarboxylase" evidence="12">
    <location>
        <begin position="4"/>
        <end position="228"/>
    </location>
</feature>
<dbReference type="Gene3D" id="3.20.20.70">
    <property type="entry name" value="Aldolase class I"/>
    <property type="match status" value="1"/>
</dbReference>
<dbReference type="NCBIfam" id="TIGR01740">
    <property type="entry name" value="pyrF"/>
    <property type="match status" value="1"/>
</dbReference>
<dbReference type="GO" id="GO:0005829">
    <property type="term" value="C:cytosol"/>
    <property type="evidence" value="ECO:0007669"/>
    <property type="project" value="TreeGrafter"/>
</dbReference>
<organism evidence="13 14">
    <name type="scientific">Lentibacillus persicus</name>
    <dbReference type="NCBI Taxonomy" id="640948"/>
    <lineage>
        <taxon>Bacteria</taxon>
        <taxon>Bacillati</taxon>
        <taxon>Bacillota</taxon>
        <taxon>Bacilli</taxon>
        <taxon>Bacillales</taxon>
        <taxon>Bacillaceae</taxon>
        <taxon>Lentibacillus</taxon>
    </lineage>
</organism>
<evidence type="ECO:0000256" key="4">
    <source>
        <dbReference type="ARBA" id="ARBA00022793"/>
    </source>
</evidence>
<sequence>MKGSVFLALDFPVLEQAKDFIEQNELQGVPVKVGMELFYREGLPLIDWLKRNNHEIFLDLKLHDIQTTVKRAMKNLAVLGVDMVNVHALGGSDMIKAAREGLAAGSAAGHNPKLIAVTILTSMENHVMNNELGLQGSIQNNTVHLSNLAYESGADGVVCAVHEAGAIKKVCGPSFLTVTPGIRLLNAAGDDQKRIATPAVARKNGSDILVVGRTVTNAQNPKIAYEEVKKEWSHGEKS</sequence>
<dbReference type="PANTHER" id="PTHR32119:SF2">
    <property type="entry name" value="OROTIDINE 5'-PHOSPHATE DECARBOXYLASE"/>
    <property type="match status" value="1"/>
</dbReference>
<evidence type="ECO:0000256" key="5">
    <source>
        <dbReference type="ARBA" id="ARBA00022975"/>
    </source>
</evidence>
<evidence type="ECO:0000256" key="2">
    <source>
        <dbReference type="ARBA" id="ARBA00004861"/>
    </source>
</evidence>
<dbReference type="CDD" id="cd04725">
    <property type="entry name" value="OMP_decarboxylase_like"/>
    <property type="match status" value="1"/>
</dbReference>
<dbReference type="InterPro" id="IPR014732">
    <property type="entry name" value="OMPdecase"/>
</dbReference>
<dbReference type="Proteomes" id="UP000199474">
    <property type="component" value="Unassembled WGS sequence"/>
</dbReference>
<dbReference type="UniPathway" id="UPA00070">
    <property type="reaction ID" value="UER00120"/>
</dbReference>
<accession>A0A1I1VG06</accession>
<dbReference type="GO" id="GO:0006207">
    <property type="term" value="P:'de novo' pyrimidine nucleobase biosynthetic process"/>
    <property type="evidence" value="ECO:0007669"/>
    <property type="project" value="InterPro"/>
</dbReference>
<feature type="binding site" evidence="9 11">
    <location>
        <position position="121"/>
    </location>
    <ligand>
        <name>substrate</name>
    </ligand>
</feature>
<reference evidence="14" key="1">
    <citation type="submission" date="2016-10" db="EMBL/GenBank/DDBJ databases">
        <authorList>
            <person name="Varghese N."/>
            <person name="Submissions S."/>
        </authorList>
    </citation>
    <scope>NUCLEOTIDE SEQUENCE [LARGE SCALE GENOMIC DNA]</scope>
    <source>
        <strain evidence="14">DSM 22530</strain>
    </source>
</reference>
<keyword evidence="6 9" id="KW-0456">Lyase</keyword>
<dbReference type="InterPro" id="IPR001754">
    <property type="entry name" value="OMPdeCOase_dom"/>
</dbReference>
<protein>
    <recommendedName>
        <fullName evidence="9">Orotidine 5'-phosphate decarboxylase</fullName>
        <ecNumber evidence="9">4.1.1.23</ecNumber>
    </recommendedName>
    <alternativeName>
        <fullName evidence="9">OMP decarboxylase</fullName>
        <shortName evidence="9">OMPDCase</shortName>
        <shortName evidence="9">OMPdecase</shortName>
    </alternativeName>
</protein>
<dbReference type="SUPFAM" id="SSF51366">
    <property type="entry name" value="Ribulose-phoshate binding barrel"/>
    <property type="match status" value="1"/>
</dbReference>
<comment type="pathway">
    <text evidence="2 9">Pyrimidine metabolism; UMP biosynthesis via de novo pathway; UMP from orotate: step 2/2.</text>
</comment>
<dbReference type="GO" id="GO:0044205">
    <property type="term" value="P:'de novo' UMP biosynthetic process"/>
    <property type="evidence" value="ECO:0007669"/>
    <property type="project" value="UniProtKB-UniRule"/>
</dbReference>
<dbReference type="HAMAP" id="MF_01200_B">
    <property type="entry name" value="OMPdecase_type1_B"/>
    <property type="match status" value="1"/>
</dbReference>
<comment type="function">
    <text evidence="1 9">Catalyzes the decarboxylation of orotidine 5'-monophosphate (OMP) to uridine 5'-monophosphate (UMP).</text>
</comment>
<feature type="binding site" evidence="9 11">
    <location>
        <position position="212"/>
    </location>
    <ligand>
        <name>substrate</name>
    </ligand>
</feature>
<dbReference type="InterPro" id="IPR047596">
    <property type="entry name" value="OMPdecase_bac"/>
</dbReference>
<feature type="active site" description="For OMPdecase activity" evidence="10">
    <location>
        <position position="59"/>
    </location>
</feature>
<evidence type="ECO:0000256" key="10">
    <source>
        <dbReference type="PIRSR" id="PIRSR614732-1"/>
    </source>
</evidence>
<evidence type="ECO:0000256" key="6">
    <source>
        <dbReference type="ARBA" id="ARBA00023239"/>
    </source>
</evidence>
<feature type="active site" description="Proton donor" evidence="9">
    <location>
        <position position="61"/>
    </location>
</feature>
<feature type="binding site" evidence="9 11">
    <location>
        <position position="10"/>
    </location>
    <ligand>
        <name>substrate</name>
    </ligand>
</feature>
<dbReference type="NCBIfam" id="NF001273">
    <property type="entry name" value="PRK00230.1"/>
    <property type="match status" value="1"/>
</dbReference>
<evidence type="ECO:0000256" key="11">
    <source>
        <dbReference type="PIRSR" id="PIRSR614732-2"/>
    </source>
</evidence>
<proteinExistence type="inferred from homology"/>
<keyword evidence="4 9" id="KW-0210">Decarboxylase</keyword>
<dbReference type="PANTHER" id="PTHR32119">
    <property type="entry name" value="OROTIDINE 5'-PHOSPHATE DECARBOXYLASE"/>
    <property type="match status" value="1"/>
</dbReference>
<feature type="binding site" evidence="9 11">
    <location>
        <position position="213"/>
    </location>
    <ligand>
        <name>substrate</name>
    </ligand>
</feature>
<dbReference type="FunFam" id="3.20.20.70:FF:000015">
    <property type="entry name" value="Orotidine 5'-phosphate decarboxylase"/>
    <property type="match status" value="1"/>
</dbReference>
<feature type="binding site" evidence="9 11">
    <location>
        <position position="183"/>
    </location>
    <ligand>
        <name>substrate</name>
    </ligand>
</feature>
<feature type="binding site" evidence="9 11">
    <location>
        <position position="192"/>
    </location>
    <ligand>
        <name>substrate</name>
    </ligand>
</feature>
<evidence type="ECO:0000256" key="9">
    <source>
        <dbReference type="HAMAP-Rule" id="MF_01200"/>
    </source>
</evidence>
<feature type="active site" description="For OMPdecase activity" evidence="10">
    <location>
        <position position="61"/>
    </location>
</feature>
<dbReference type="OrthoDB" id="9806203at2"/>
<comment type="subunit">
    <text evidence="3 9">Homodimer.</text>
</comment>
<feature type="binding site" evidence="9 11">
    <location>
        <position position="32"/>
    </location>
    <ligand>
        <name>substrate</name>
    </ligand>
</feature>
<evidence type="ECO:0000256" key="7">
    <source>
        <dbReference type="ARBA" id="ARBA00049157"/>
    </source>
</evidence>
<comment type="catalytic activity">
    <reaction evidence="7 9">
        <text>orotidine 5'-phosphate + H(+) = UMP + CO2</text>
        <dbReference type="Rhea" id="RHEA:11596"/>
        <dbReference type="ChEBI" id="CHEBI:15378"/>
        <dbReference type="ChEBI" id="CHEBI:16526"/>
        <dbReference type="ChEBI" id="CHEBI:57538"/>
        <dbReference type="ChEBI" id="CHEBI:57865"/>
        <dbReference type="EC" id="4.1.1.23"/>
    </reaction>
</comment>
<dbReference type="InterPro" id="IPR011060">
    <property type="entry name" value="RibuloseP-bd_barrel"/>
</dbReference>
<comment type="similarity">
    <text evidence="8 9">Belongs to the OMP decarboxylase family. Type 1 subfamily.</text>
</comment>
<name>A0A1I1VG06_9BACI</name>
<dbReference type="Pfam" id="PF00215">
    <property type="entry name" value="OMPdecase"/>
    <property type="match status" value="1"/>
</dbReference>
<dbReference type="EC" id="4.1.1.23" evidence="9"/>
<dbReference type="RefSeq" id="WP_090083673.1">
    <property type="nucleotide sequence ID" value="NZ_FOMR01000004.1"/>
</dbReference>
<feature type="active site" description="For OMPdecase activity" evidence="10">
    <location>
        <position position="64"/>
    </location>
</feature>